<feature type="transmembrane region" description="Helical" evidence="3">
    <location>
        <begin position="256"/>
        <end position="281"/>
    </location>
</feature>
<dbReference type="InterPro" id="IPR003598">
    <property type="entry name" value="Ig_sub2"/>
</dbReference>
<evidence type="ECO:0000256" key="2">
    <source>
        <dbReference type="ARBA" id="ARBA00023319"/>
    </source>
</evidence>
<dbReference type="Proteomes" id="UP000095283">
    <property type="component" value="Unplaced"/>
</dbReference>
<sequence>MTHKPPARNARYCNYERFKKHYHLSKLTDFKNIYLLTYHIPNRIGFISKRIFSKVNLYLFYFVKSYQIKFKYKTLDLSTNGTNGIIYKCIPGPRTPRVVTLHAAPNFIVKPIDNKATIGSTVELSCRFSSSFFKILEINFCLKISIYFYWCFLYLFFRRNSFQFYINDTSIYFSAVGPPTPYIHWLKNGEVIRWKDPEGGSSKLVIHIESKEDEANYTCHARNSVGISKVIYILLQYKYFISTYHSLLEQFTSMNLFFTVLMISNTTRVKCVTGGVLILYIRYMISIRMNVLFSTRESRLSSIMGNSKLMLDHAYLLK</sequence>
<dbReference type="InterPro" id="IPR007110">
    <property type="entry name" value="Ig-like_dom"/>
</dbReference>
<keyword evidence="1" id="KW-0677">Repeat</keyword>
<evidence type="ECO:0000313" key="5">
    <source>
        <dbReference type="Proteomes" id="UP000095283"/>
    </source>
</evidence>
<dbReference type="SMART" id="SM00408">
    <property type="entry name" value="IGc2"/>
    <property type="match status" value="1"/>
</dbReference>
<dbReference type="Gene3D" id="2.60.40.10">
    <property type="entry name" value="Immunoglobulins"/>
    <property type="match status" value="1"/>
</dbReference>
<feature type="transmembrane region" description="Helical" evidence="3">
    <location>
        <begin position="140"/>
        <end position="157"/>
    </location>
</feature>
<keyword evidence="5" id="KW-1185">Reference proteome</keyword>
<keyword evidence="2" id="KW-0393">Immunoglobulin domain</keyword>
<dbReference type="GO" id="GO:0070593">
    <property type="term" value="P:dendrite self-avoidance"/>
    <property type="evidence" value="ECO:0007669"/>
    <property type="project" value="TreeGrafter"/>
</dbReference>
<keyword evidence="3" id="KW-1133">Transmembrane helix</keyword>
<accession>A0A1I7X038</accession>
<organism evidence="5 6">
    <name type="scientific">Heterorhabditis bacteriophora</name>
    <name type="common">Entomopathogenic nematode worm</name>
    <dbReference type="NCBI Taxonomy" id="37862"/>
    <lineage>
        <taxon>Eukaryota</taxon>
        <taxon>Metazoa</taxon>
        <taxon>Ecdysozoa</taxon>
        <taxon>Nematoda</taxon>
        <taxon>Chromadorea</taxon>
        <taxon>Rhabditida</taxon>
        <taxon>Rhabditina</taxon>
        <taxon>Rhabditomorpha</taxon>
        <taxon>Strongyloidea</taxon>
        <taxon>Heterorhabditidae</taxon>
        <taxon>Heterorhabditis</taxon>
    </lineage>
</organism>
<keyword evidence="3" id="KW-0812">Transmembrane</keyword>
<dbReference type="CDD" id="cd00096">
    <property type="entry name" value="Ig"/>
    <property type="match status" value="1"/>
</dbReference>
<dbReference type="PANTHER" id="PTHR10075:SF100">
    <property type="entry name" value="FASCICLIN-2"/>
    <property type="match status" value="1"/>
</dbReference>
<dbReference type="GO" id="GO:0007156">
    <property type="term" value="P:homophilic cell adhesion via plasma membrane adhesion molecules"/>
    <property type="evidence" value="ECO:0007669"/>
    <property type="project" value="TreeGrafter"/>
</dbReference>
<evidence type="ECO:0000313" key="6">
    <source>
        <dbReference type="WBParaSite" id="Hba_10908"/>
    </source>
</evidence>
<dbReference type="GO" id="GO:0098632">
    <property type="term" value="F:cell-cell adhesion mediator activity"/>
    <property type="evidence" value="ECO:0007669"/>
    <property type="project" value="TreeGrafter"/>
</dbReference>
<dbReference type="PROSITE" id="PS50835">
    <property type="entry name" value="IG_LIKE"/>
    <property type="match status" value="1"/>
</dbReference>
<reference evidence="6" key="1">
    <citation type="submission" date="2016-11" db="UniProtKB">
        <authorList>
            <consortium name="WormBaseParasite"/>
        </authorList>
    </citation>
    <scope>IDENTIFICATION</scope>
</reference>
<dbReference type="GO" id="GO:0005886">
    <property type="term" value="C:plasma membrane"/>
    <property type="evidence" value="ECO:0007669"/>
    <property type="project" value="TreeGrafter"/>
</dbReference>
<dbReference type="SUPFAM" id="SSF48726">
    <property type="entry name" value="Immunoglobulin"/>
    <property type="match status" value="1"/>
</dbReference>
<dbReference type="AlphaFoldDB" id="A0A1I7X038"/>
<evidence type="ECO:0000256" key="1">
    <source>
        <dbReference type="ARBA" id="ARBA00022737"/>
    </source>
</evidence>
<dbReference type="Pfam" id="PF13927">
    <property type="entry name" value="Ig_3"/>
    <property type="match status" value="1"/>
</dbReference>
<keyword evidence="3" id="KW-0472">Membrane</keyword>
<dbReference type="PANTHER" id="PTHR10075">
    <property type="entry name" value="BASIGIN RELATED"/>
    <property type="match status" value="1"/>
</dbReference>
<dbReference type="GO" id="GO:0007411">
    <property type="term" value="P:axon guidance"/>
    <property type="evidence" value="ECO:0007669"/>
    <property type="project" value="TreeGrafter"/>
</dbReference>
<protein>
    <submittedName>
        <fullName evidence="6">Ig-like domain-containing protein</fullName>
    </submittedName>
</protein>
<dbReference type="InterPro" id="IPR013783">
    <property type="entry name" value="Ig-like_fold"/>
</dbReference>
<name>A0A1I7X038_HETBA</name>
<evidence type="ECO:0000256" key="3">
    <source>
        <dbReference type="SAM" id="Phobius"/>
    </source>
</evidence>
<proteinExistence type="predicted"/>
<feature type="domain" description="Ig-like" evidence="4">
    <location>
        <begin position="105"/>
        <end position="232"/>
    </location>
</feature>
<dbReference type="WBParaSite" id="Hba_10908">
    <property type="protein sequence ID" value="Hba_10908"/>
    <property type="gene ID" value="Hba_10908"/>
</dbReference>
<dbReference type="GO" id="GO:0030424">
    <property type="term" value="C:axon"/>
    <property type="evidence" value="ECO:0007669"/>
    <property type="project" value="TreeGrafter"/>
</dbReference>
<dbReference type="InterPro" id="IPR036179">
    <property type="entry name" value="Ig-like_dom_sf"/>
</dbReference>
<evidence type="ECO:0000259" key="4">
    <source>
        <dbReference type="PROSITE" id="PS50835"/>
    </source>
</evidence>